<dbReference type="FunFam" id="3.90.170.10:FF:000001">
    <property type="entry name" value="Adenylosuccinate synthetase"/>
    <property type="match status" value="1"/>
</dbReference>
<comment type="subunit">
    <text evidence="1 8">Homodimer.</text>
</comment>
<comment type="function">
    <text evidence="8">Plays an important role in the de novo pathway of purine nucleotide biosynthesis. Catalyzes the first committed step in the biosynthesis of AMP from IMP.</text>
</comment>
<dbReference type="InterPro" id="IPR042109">
    <property type="entry name" value="Adenylosuccinate_synth_dom1"/>
</dbReference>
<feature type="binding site" description="in other chain" evidence="8">
    <location>
        <position position="213"/>
    </location>
    <ligand>
        <name>IMP</name>
        <dbReference type="ChEBI" id="CHEBI:58053"/>
        <note>ligand shared between dimeric partners</note>
    </ligand>
</feature>
<feature type="binding site" evidence="8">
    <location>
        <position position="39"/>
    </location>
    <ligand>
        <name>Mg(2+)</name>
        <dbReference type="ChEBI" id="CHEBI:18420"/>
    </ligand>
</feature>
<comment type="similarity">
    <text evidence="8 10">Belongs to the adenylosuccinate synthetase family.</text>
</comment>
<dbReference type="EMBL" id="CP014334">
    <property type="protein sequence ID" value="AMW33219.1"/>
    <property type="molecule type" value="Genomic_DNA"/>
</dbReference>
<evidence type="ECO:0000256" key="4">
    <source>
        <dbReference type="ARBA" id="ARBA00022741"/>
    </source>
</evidence>
<evidence type="ECO:0000256" key="10">
    <source>
        <dbReference type="RuleBase" id="RU000520"/>
    </source>
</evidence>
<dbReference type="InterPro" id="IPR027417">
    <property type="entry name" value="P-loop_NTPase"/>
</dbReference>
<dbReference type="Pfam" id="PF00709">
    <property type="entry name" value="Adenylsucc_synt"/>
    <property type="match status" value="1"/>
</dbReference>
<feature type="binding site" evidence="8">
    <location>
        <begin position="394"/>
        <end position="396"/>
    </location>
    <ligand>
        <name>GTP</name>
        <dbReference type="ChEBI" id="CHEBI:37565"/>
    </ligand>
</feature>
<evidence type="ECO:0000256" key="6">
    <source>
        <dbReference type="ARBA" id="ARBA00022842"/>
    </source>
</evidence>
<feature type="binding site" description="in other chain" evidence="8">
    <location>
        <position position="128"/>
    </location>
    <ligand>
        <name>IMP</name>
        <dbReference type="ChEBI" id="CHEBI:58053"/>
        <note>ligand shared between dimeric partners</note>
    </ligand>
</feature>
<keyword evidence="8" id="KW-0963">Cytoplasm</keyword>
<dbReference type="Proteomes" id="UP000093740">
    <property type="component" value="Chromosome"/>
</dbReference>
<keyword evidence="5 8" id="KW-0658">Purine biosynthesis</keyword>
<protein>
    <recommendedName>
        <fullName evidence="8 10">Adenylosuccinate synthetase</fullName>
        <shortName evidence="8">AMPSase</shortName>
        <shortName evidence="8">AdSS</shortName>
        <ecNumber evidence="8 10">6.3.4.4</ecNumber>
    </recommendedName>
    <alternativeName>
        <fullName evidence="8">IMP--aspartate ligase</fullName>
    </alternativeName>
</protein>
<dbReference type="InterPro" id="IPR001114">
    <property type="entry name" value="Adenylosuccinate_synthetase"/>
</dbReference>
<dbReference type="GO" id="GO:0005525">
    <property type="term" value="F:GTP binding"/>
    <property type="evidence" value="ECO:0007669"/>
    <property type="project" value="UniProtKB-UniRule"/>
</dbReference>
<comment type="pathway">
    <text evidence="8 10">Purine metabolism; AMP biosynthesis via de novo pathway; AMP from IMP: step 1/2.</text>
</comment>
<dbReference type="SUPFAM" id="SSF52540">
    <property type="entry name" value="P-loop containing nucleoside triphosphate hydrolases"/>
    <property type="match status" value="1"/>
</dbReference>
<sequence length="406" mass="45644">MKAVCFGLQWGDEGKGKVTTYLSKDYDYVVRYSGGSNAGHTVEYGDFKLVHHLVPSFDVRTKTKGYIANGVVVDLKVLNDEIDELKKIGFDISERIKISSLAHVVLPVHKLLDEKFELSKGSKAVGTTKRGIGPAYADKVHRIGLRLVDLKDKDVALEKLQFISELYKNLYSIEWSDYNCVFEEYEKLKNYVVSPLEIKLELNNSNILFEGTQGVLLDVDMGSYPYVTGTYCNVTGVEAGLGYPVKIDKRIGVFKAYLTRVGEGPFPTELFGQEAEELRKAGKEYGATTGRPRRCGWLDLPLLKYAIEISDCYEMIMTKADVLSGMEKIKIGIRYKIGGDTGKTLEMPYELNMLNKVHVEYLEFPGWKSLDDKNFEKFVNFIESETGRKITYVSTGALVSDIVELG</sequence>
<dbReference type="GO" id="GO:0046040">
    <property type="term" value="P:IMP metabolic process"/>
    <property type="evidence" value="ECO:0007669"/>
    <property type="project" value="TreeGrafter"/>
</dbReference>
<accession>A0AAI8GDP1</accession>
<dbReference type="GO" id="GO:0005737">
    <property type="term" value="C:cytoplasm"/>
    <property type="evidence" value="ECO:0007669"/>
    <property type="project" value="UniProtKB-SubCell"/>
</dbReference>
<dbReference type="Gene3D" id="3.40.440.10">
    <property type="entry name" value="Adenylosuccinate Synthetase, subunit A, domain 1"/>
    <property type="match status" value="1"/>
</dbReference>
<feature type="active site" description="Proton donor" evidence="8">
    <location>
        <position position="40"/>
    </location>
</feature>
<feature type="active site" description="Proton acceptor" evidence="8">
    <location>
        <position position="12"/>
    </location>
</feature>
<dbReference type="Gene3D" id="1.10.300.10">
    <property type="entry name" value="Adenylosuccinate Synthetase, subunit A, domain 2"/>
    <property type="match status" value="1"/>
</dbReference>
<evidence type="ECO:0000313" key="11">
    <source>
        <dbReference type="EMBL" id="AMW33219.1"/>
    </source>
</evidence>
<dbReference type="GO" id="GO:0000287">
    <property type="term" value="F:magnesium ion binding"/>
    <property type="evidence" value="ECO:0007669"/>
    <property type="project" value="UniProtKB-UniRule"/>
</dbReference>
<dbReference type="NCBIfam" id="NF002223">
    <property type="entry name" value="PRK01117.1"/>
    <property type="match status" value="1"/>
</dbReference>
<comment type="subcellular location">
    <subcellularLocation>
        <location evidence="8">Cytoplasm</location>
    </subcellularLocation>
</comment>
<feature type="binding site" evidence="8">
    <location>
        <position position="293"/>
    </location>
    <ligand>
        <name>GTP</name>
        <dbReference type="ChEBI" id="CHEBI:37565"/>
    </ligand>
</feature>
<dbReference type="NCBIfam" id="NF010355">
    <property type="entry name" value="PRK13783.1"/>
    <property type="match status" value="1"/>
</dbReference>
<keyword evidence="12" id="KW-1185">Reference proteome</keyword>
<dbReference type="InterPro" id="IPR033128">
    <property type="entry name" value="Adenylosuccin_syn_Lys_AS"/>
</dbReference>
<feature type="binding site" description="in other chain" evidence="8">
    <location>
        <begin position="12"/>
        <end position="15"/>
    </location>
    <ligand>
        <name>IMP</name>
        <dbReference type="ChEBI" id="CHEBI:58053"/>
        <note>ligand shared between dimeric partners</note>
    </ligand>
</feature>
<dbReference type="CDD" id="cd03108">
    <property type="entry name" value="AdSS"/>
    <property type="match status" value="1"/>
</dbReference>
<keyword evidence="2 8" id="KW-0436">Ligase</keyword>
<dbReference type="FunFam" id="1.10.300.10:FF:000001">
    <property type="entry name" value="Adenylosuccinate synthetase"/>
    <property type="match status" value="1"/>
</dbReference>
<gene>
    <name evidence="8" type="primary">purA</name>
    <name evidence="11" type="ORF">NA23_08200</name>
</gene>
<comment type="cofactor">
    <cofactor evidence="8">
        <name>Mg(2+)</name>
        <dbReference type="ChEBI" id="CHEBI:18420"/>
    </cofactor>
    <text evidence="8">Binds 1 Mg(2+) ion per subunit.</text>
</comment>
<feature type="binding site" evidence="8">
    <location>
        <begin position="11"/>
        <end position="17"/>
    </location>
    <ligand>
        <name>GTP</name>
        <dbReference type="ChEBI" id="CHEBI:37565"/>
    </ligand>
</feature>
<evidence type="ECO:0000256" key="7">
    <source>
        <dbReference type="ARBA" id="ARBA00023134"/>
    </source>
</evidence>
<feature type="binding site" evidence="8">
    <location>
        <begin position="287"/>
        <end position="293"/>
    </location>
    <ligand>
        <name>substrate</name>
    </ligand>
</feature>
<evidence type="ECO:0000256" key="3">
    <source>
        <dbReference type="ARBA" id="ARBA00022723"/>
    </source>
</evidence>
<dbReference type="InterPro" id="IPR042110">
    <property type="entry name" value="Adenylosuccinate_synth_dom2"/>
</dbReference>
<dbReference type="SMART" id="SM00788">
    <property type="entry name" value="Adenylsucc_synt"/>
    <property type="match status" value="1"/>
</dbReference>
<dbReference type="PANTHER" id="PTHR11846">
    <property type="entry name" value="ADENYLOSUCCINATE SYNTHETASE"/>
    <property type="match status" value="1"/>
</dbReference>
<feature type="active site" evidence="9">
    <location>
        <position position="139"/>
    </location>
</feature>
<comment type="catalytic activity">
    <reaction evidence="8 10">
        <text>IMP + L-aspartate + GTP = N(6)-(1,2-dicarboxyethyl)-AMP + GDP + phosphate + 2 H(+)</text>
        <dbReference type="Rhea" id="RHEA:15753"/>
        <dbReference type="ChEBI" id="CHEBI:15378"/>
        <dbReference type="ChEBI" id="CHEBI:29991"/>
        <dbReference type="ChEBI" id="CHEBI:37565"/>
        <dbReference type="ChEBI" id="CHEBI:43474"/>
        <dbReference type="ChEBI" id="CHEBI:57567"/>
        <dbReference type="ChEBI" id="CHEBI:58053"/>
        <dbReference type="ChEBI" id="CHEBI:58189"/>
        <dbReference type="EC" id="6.3.4.4"/>
    </reaction>
</comment>
<reference evidence="11 12" key="1">
    <citation type="journal article" date="2015" name="Stand. Genomic Sci.">
        <title>Genome sequence of a native-feather degrading extremely thermophilic Eubacterium, Fervidobacterium islandicum AW-1.</title>
        <authorList>
            <person name="Lee Y.J."/>
            <person name="Jeong H."/>
            <person name="Park G.S."/>
            <person name="Kwak Y."/>
            <person name="Lee S.J."/>
            <person name="Lee S.J."/>
            <person name="Park M.K."/>
            <person name="Kim J.Y."/>
            <person name="Kang H.K."/>
            <person name="Shin J.H."/>
            <person name="Lee D.W."/>
        </authorList>
    </citation>
    <scope>NUCLEOTIDE SEQUENCE [LARGE SCALE GENOMIC DNA]</scope>
    <source>
        <strain evidence="11 12">AW-1</strain>
    </source>
</reference>
<feature type="binding site" description="in other chain" evidence="8">
    <location>
        <position position="228"/>
    </location>
    <ligand>
        <name>IMP</name>
        <dbReference type="ChEBI" id="CHEBI:58053"/>
        <note>ligand shared between dimeric partners</note>
    </ligand>
</feature>
<feature type="binding site" evidence="8">
    <location>
        <begin position="39"/>
        <end position="41"/>
    </location>
    <ligand>
        <name>GTP</name>
        <dbReference type="ChEBI" id="CHEBI:37565"/>
    </ligand>
</feature>
<evidence type="ECO:0000256" key="2">
    <source>
        <dbReference type="ARBA" id="ARBA00022598"/>
    </source>
</evidence>
<dbReference type="PROSITE" id="PS01266">
    <property type="entry name" value="ADENYLOSUCCIN_SYN_1"/>
    <property type="match status" value="1"/>
</dbReference>
<evidence type="ECO:0000256" key="5">
    <source>
        <dbReference type="ARBA" id="ARBA00022755"/>
    </source>
</evidence>
<feature type="binding site" description="in other chain" evidence="8">
    <location>
        <position position="291"/>
    </location>
    <ligand>
        <name>IMP</name>
        <dbReference type="ChEBI" id="CHEBI:58053"/>
        <note>ligand shared between dimeric partners</note>
    </ligand>
</feature>
<dbReference type="KEGG" id="fia:NA23_08200"/>
<evidence type="ECO:0000256" key="1">
    <source>
        <dbReference type="ARBA" id="ARBA00011738"/>
    </source>
</evidence>
<feature type="binding site" description="in other chain" evidence="8">
    <location>
        <begin position="37"/>
        <end position="40"/>
    </location>
    <ligand>
        <name>IMP</name>
        <dbReference type="ChEBI" id="CHEBI:58053"/>
        <note>ligand shared between dimeric partners</note>
    </ligand>
</feature>
<name>A0AAI8GDP1_FERIS</name>
<dbReference type="GO" id="GO:0044208">
    <property type="term" value="P:'de novo' AMP biosynthetic process"/>
    <property type="evidence" value="ECO:0007669"/>
    <property type="project" value="UniProtKB-UniRule"/>
</dbReference>
<feature type="binding site" evidence="8">
    <location>
        <begin position="319"/>
        <end position="321"/>
    </location>
    <ligand>
        <name>GTP</name>
        <dbReference type="ChEBI" id="CHEBI:37565"/>
    </ligand>
</feature>
<dbReference type="PANTHER" id="PTHR11846:SF0">
    <property type="entry name" value="ADENYLOSUCCINATE SYNTHETASE"/>
    <property type="match status" value="1"/>
</dbReference>
<dbReference type="EC" id="6.3.4.4" evidence="8 10"/>
<dbReference type="GO" id="GO:0004019">
    <property type="term" value="F:adenylosuccinate synthase activity"/>
    <property type="evidence" value="ECO:0007669"/>
    <property type="project" value="UniProtKB-UniRule"/>
</dbReference>
<dbReference type="InterPro" id="IPR018220">
    <property type="entry name" value="Adenylosuccin_syn_GTP-bd"/>
</dbReference>
<dbReference type="AlphaFoldDB" id="A0AAI8GDP1"/>
<dbReference type="PROSITE" id="PS00513">
    <property type="entry name" value="ADENYLOSUCCIN_SYN_2"/>
    <property type="match status" value="1"/>
</dbReference>
<dbReference type="RefSeq" id="WP_033192194.1">
    <property type="nucleotide sequence ID" value="NZ_CP014334.2"/>
</dbReference>
<evidence type="ECO:0000313" key="12">
    <source>
        <dbReference type="Proteomes" id="UP000093740"/>
    </source>
</evidence>
<feature type="binding site" evidence="8">
    <location>
        <position position="142"/>
    </location>
    <ligand>
        <name>IMP</name>
        <dbReference type="ChEBI" id="CHEBI:58053"/>
        <note>ligand shared between dimeric partners</note>
    </ligand>
</feature>
<evidence type="ECO:0000256" key="9">
    <source>
        <dbReference type="PROSITE-ProRule" id="PRU10134"/>
    </source>
</evidence>
<dbReference type="HAMAP" id="MF_00011">
    <property type="entry name" value="Adenylosucc_synth"/>
    <property type="match status" value="1"/>
</dbReference>
<organism evidence="11 12">
    <name type="scientific">Fervidobacterium islandicum</name>
    <dbReference type="NCBI Taxonomy" id="2423"/>
    <lineage>
        <taxon>Bacteria</taxon>
        <taxon>Thermotogati</taxon>
        <taxon>Thermotogota</taxon>
        <taxon>Thermotogae</taxon>
        <taxon>Thermotogales</taxon>
        <taxon>Fervidobacteriaceae</taxon>
        <taxon>Fervidobacterium</taxon>
    </lineage>
</organism>
<dbReference type="Gene3D" id="3.90.170.10">
    <property type="entry name" value="Adenylosuccinate Synthetase, subunit A, domain 3"/>
    <property type="match status" value="1"/>
</dbReference>
<keyword evidence="7 8" id="KW-0342">GTP-binding</keyword>
<keyword evidence="4 8" id="KW-0547">Nucleotide-binding</keyword>
<keyword evidence="3 8" id="KW-0479">Metal-binding</keyword>
<dbReference type="InterPro" id="IPR042111">
    <property type="entry name" value="Adenylosuccinate_synth_dom3"/>
</dbReference>
<keyword evidence="6 8" id="KW-0460">Magnesium</keyword>
<proteinExistence type="inferred from homology"/>
<dbReference type="NCBIfam" id="TIGR00184">
    <property type="entry name" value="purA"/>
    <property type="match status" value="1"/>
</dbReference>
<evidence type="ECO:0000256" key="8">
    <source>
        <dbReference type="HAMAP-Rule" id="MF_00011"/>
    </source>
</evidence>
<feature type="binding site" evidence="8">
    <location>
        <position position="12"/>
    </location>
    <ligand>
        <name>Mg(2+)</name>
        <dbReference type="ChEBI" id="CHEBI:18420"/>
    </ligand>
</feature>